<feature type="compositionally biased region" description="Low complexity" evidence="8">
    <location>
        <begin position="652"/>
        <end position="676"/>
    </location>
</feature>
<dbReference type="InterPro" id="IPR012501">
    <property type="entry name" value="Vps54_C"/>
</dbReference>
<keyword evidence="6" id="KW-0333">Golgi apparatus</keyword>
<keyword evidence="4" id="KW-0813">Transport</keyword>
<dbReference type="PANTHER" id="PTHR12965">
    <property type="entry name" value="VACUOLAR PROTEIN SORTING 54"/>
    <property type="match status" value="1"/>
</dbReference>
<dbReference type="OrthoDB" id="10259024at2759"/>
<dbReference type="GeneID" id="14867534"/>
<dbReference type="Proteomes" id="UP000007797">
    <property type="component" value="Unassembled WGS sequence"/>
</dbReference>
<evidence type="ECO:0000256" key="8">
    <source>
        <dbReference type="SAM" id="MobiDB-lite"/>
    </source>
</evidence>
<dbReference type="InterPro" id="IPR039745">
    <property type="entry name" value="Vps54"/>
</dbReference>
<dbReference type="GO" id="GO:0019905">
    <property type="term" value="F:syntaxin binding"/>
    <property type="evidence" value="ECO:0007669"/>
    <property type="project" value="TreeGrafter"/>
</dbReference>
<comment type="subcellular location">
    <subcellularLocation>
        <location evidence="1">Golgi apparatus</location>
        <location evidence="1">trans-Golgi network</location>
    </subcellularLocation>
</comment>
<name>F4Q9I9_CACFS</name>
<evidence type="ECO:0000259" key="9">
    <source>
        <dbReference type="Pfam" id="PF07928"/>
    </source>
</evidence>
<keyword evidence="7" id="KW-0175">Coiled coil</keyword>
<feature type="domain" description="Vacuolar protein sorting-associated protein 54 N-terminal" evidence="10">
    <location>
        <begin position="179"/>
        <end position="379"/>
    </location>
</feature>
<accession>F4Q9I9</accession>
<evidence type="ECO:0000256" key="3">
    <source>
        <dbReference type="ARBA" id="ARBA00017665"/>
    </source>
</evidence>
<evidence type="ECO:0000313" key="12">
    <source>
        <dbReference type="Proteomes" id="UP000007797"/>
    </source>
</evidence>
<dbReference type="Gene3D" id="6.10.250.860">
    <property type="match status" value="1"/>
</dbReference>
<feature type="region of interest" description="Disordered" evidence="8">
    <location>
        <begin position="643"/>
        <end position="678"/>
    </location>
</feature>
<feature type="compositionally biased region" description="Polar residues" evidence="8">
    <location>
        <begin position="29"/>
        <end position="42"/>
    </location>
</feature>
<dbReference type="RefSeq" id="XP_004354100.1">
    <property type="nucleotide sequence ID" value="XM_004354048.1"/>
</dbReference>
<evidence type="ECO:0000256" key="1">
    <source>
        <dbReference type="ARBA" id="ARBA00004601"/>
    </source>
</evidence>
<dbReference type="Pfam" id="PF10475">
    <property type="entry name" value="Vps54_N"/>
    <property type="match status" value="1"/>
</dbReference>
<dbReference type="GO" id="GO:0042147">
    <property type="term" value="P:retrograde transport, endosome to Golgi"/>
    <property type="evidence" value="ECO:0007669"/>
    <property type="project" value="InterPro"/>
</dbReference>
<dbReference type="Gene3D" id="1.20.1280.130">
    <property type="match status" value="1"/>
</dbReference>
<dbReference type="GO" id="GO:0006896">
    <property type="term" value="P:Golgi to vacuole transport"/>
    <property type="evidence" value="ECO:0007669"/>
    <property type="project" value="TreeGrafter"/>
</dbReference>
<feature type="region of interest" description="Disordered" evidence="8">
    <location>
        <begin position="487"/>
        <end position="517"/>
    </location>
</feature>
<evidence type="ECO:0000256" key="2">
    <source>
        <dbReference type="ARBA" id="ARBA00009150"/>
    </source>
</evidence>
<evidence type="ECO:0000256" key="5">
    <source>
        <dbReference type="ARBA" id="ARBA00022927"/>
    </source>
</evidence>
<dbReference type="AlphaFoldDB" id="F4Q9I9"/>
<feature type="domain" description="Vacuolar protein sorting-associated protein 54 C-terminal" evidence="9">
    <location>
        <begin position="689"/>
        <end position="821"/>
    </location>
</feature>
<evidence type="ECO:0000256" key="6">
    <source>
        <dbReference type="ARBA" id="ARBA00023034"/>
    </source>
</evidence>
<dbReference type="PANTHER" id="PTHR12965:SF0">
    <property type="entry name" value="VACUOLAR PROTEIN SORTING-ASSOCIATED PROTEIN 54"/>
    <property type="match status" value="1"/>
</dbReference>
<dbReference type="GO" id="GO:0015031">
    <property type="term" value="P:protein transport"/>
    <property type="evidence" value="ECO:0007669"/>
    <property type="project" value="UniProtKB-KW"/>
</dbReference>
<feature type="compositionally biased region" description="Low complexity" evidence="8">
    <location>
        <begin position="500"/>
        <end position="517"/>
    </location>
</feature>
<sequence length="937" mass="106473">MSNTNHPSNNGGEYSSSNSSSMTQHKRQNSYGYRSPVNSTLDNNNNNKNKESSIKRSPSEILFQQHNDEPFVFAQSLTSVCLDPMAPLQNEWAPSDLVIPPLSTSMPNISAQSFQSYLTKIAAVYKIFHENQSKDLLPSNKKTPEEIISLENIPEFFFKPNLSKSQILEYADSDPSPILFQKLEHYSSIIEENIVGHVRDKFLDFFNAMHELKQFRSELKTLYVELKSARDILNKVDNEVVKSSLNISRLYLQKNRTLDTLNKLTLVSDVKQAQPTLQLLLSKGDYGGALDLIQSTQEVLSGNLTPISSLRNLSPQLAEMVKLIDKMMENDFNRLVLNDDIIFNVGQQQQQDNTSQSQDNVEEQFRNNVHQSLLPIVMNVLRNGRVHECLESFRVAAIDSVSQLYQVAVEDGLHKLENQKNPSSSDNARAHHAYNWGECNIKLLKLSPVEYTHLFTHVHKIFKRKLTLIRIILDLIIQEGIKIQEINSSPPPQTQQHVASPKQTSPSTSSTSPSSQRNQLDNIKLICIEILNNINEATQDRFGALIKTRLEINSKLPLTEFVQLNQEITGFIQFLEGLLQNKKKATSLRSMQLTQLKLFLDAFHKHKISHITLILENEEWIPVIVASEFQNIIDNIVNLSLEPSDSPPSSTPPLSSTTDNNNQNNNNNSNNNDNQQETTIREDISLSGEKFKIGNTTLMLLKFIDDYLNCIEKIPMLAVDSIPKIAELLNTFNGITYQLVLGAGARQIMRTKTITSKHLGLTSQCLSFLVKLIPYLKTYLQRFLPSKNQYALLNNFDKLTQDYTSHRSEIFSKFIDIVKERSINHLKALSALDLKDDNMPIPSPPFSSLIKDISTLHKVLMTLLPPDHIFKVFTNIYYMINNLLIECFPKLENISSKAAKRRIHNDVLHLMASLRKLQYAGDPGNVIEDYIQTHMPI</sequence>
<dbReference type="GO" id="GO:0000938">
    <property type="term" value="C:GARP complex"/>
    <property type="evidence" value="ECO:0007669"/>
    <property type="project" value="InterPro"/>
</dbReference>
<proteinExistence type="inferred from homology"/>
<evidence type="ECO:0000256" key="4">
    <source>
        <dbReference type="ARBA" id="ARBA00022448"/>
    </source>
</evidence>
<protein>
    <recommendedName>
        <fullName evidence="3">Vacuolar protein sorting-associated protein 54</fullName>
    </recommendedName>
</protein>
<keyword evidence="12" id="KW-1185">Reference proteome</keyword>
<organism evidence="11 12">
    <name type="scientific">Cavenderia fasciculata</name>
    <name type="common">Slime mold</name>
    <name type="synonym">Dictyostelium fasciculatum</name>
    <dbReference type="NCBI Taxonomy" id="261658"/>
    <lineage>
        <taxon>Eukaryota</taxon>
        <taxon>Amoebozoa</taxon>
        <taxon>Evosea</taxon>
        <taxon>Eumycetozoa</taxon>
        <taxon>Dictyostelia</taxon>
        <taxon>Acytosteliales</taxon>
        <taxon>Cavenderiaceae</taxon>
        <taxon>Cavenderia</taxon>
    </lineage>
</organism>
<gene>
    <name evidence="11" type="primary">vps54</name>
    <name evidence="11" type="ORF">DFA_10192</name>
</gene>
<dbReference type="OMA" id="QKQAVML"/>
<comment type="similarity">
    <text evidence="2">Belongs to the VPS54 family.</text>
</comment>
<dbReference type="GO" id="GO:0005829">
    <property type="term" value="C:cytosol"/>
    <property type="evidence" value="ECO:0007669"/>
    <property type="project" value="GOC"/>
</dbReference>
<keyword evidence="5" id="KW-0653">Protein transport</keyword>
<dbReference type="KEGG" id="dfa:DFA_10192"/>
<evidence type="ECO:0000259" key="10">
    <source>
        <dbReference type="Pfam" id="PF10475"/>
    </source>
</evidence>
<reference evidence="12" key="1">
    <citation type="journal article" date="2011" name="Genome Res.">
        <title>Phylogeny-wide analysis of social amoeba genomes highlights ancient origins for complex intercellular communication.</title>
        <authorList>
            <person name="Heidel A.J."/>
            <person name="Lawal H.M."/>
            <person name="Felder M."/>
            <person name="Schilde C."/>
            <person name="Helps N.R."/>
            <person name="Tunggal B."/>
            <person name="Rivero F."/>
            <person name="John U."/>
            <person name="Schleicher M."/>
            <person name="Eichinger L."/>
            <person name="Platzer M."/>
            <person name="Noegel A.A."/>
            <person name="Schaap P."/>
            <person name="Gloeckner G."/>
        </authorList>
    </citation>
    <scope>NUCLEOTIDE SEQUENCE [LARGE SCALE GENOMIC DNA]</scope>
    <source>
        <strain evidence="12">SH3</strain>
    </source>
</reference>
<dbReference type="EMBL" id="GL883026">
    <property type="protein sequence ID" value="EGG15358.1"/>
    <property type="molecule type" value="Genomic_DNA"/>
</dbReference>
<feature type="region of interest" description="Disordered" evidence="8">
    <location>
        <begin position="1"/>
        <end position="56"/>
    </location>
</feature>
<dbReference type="Pfam" id="PF07928">
    <property type="entry name" value="Vps54"/>
    <property type="match status" value="1"/>
</dbReference>
<feature type="compositionally biased region" description="Low complexity" evidence="8">
    <location>
        <begin position="8"/>
        <end position="21"/>
    </location>
</feature>
<dbReference type="InterPro" id="IPR019515">
    <property type="entry name" value="VPS54_N"/>
</dbReference>
<evidence type="ECO:0000256" key="7">
    <source>
        <dbReference type="ARBA" id="ARBA00023054"/>
    </source>
</evidence>
<evidence type="ECO:0000313" key="11">
    <source>
        <dbReference type="EMBL" id="EGG15358.1"/>
    </source>
</evidence>
<dbReference type="STRING" id="1054147.F4Q9I9"/>